<evidence type="ECO:0000259" key="10">
    <source>
        <dbReference type="PROSITE" id="PS50110"/>
    </source>
</evidence>
<reference evidence="12" key="1">
    <citation type="submission" date="2015-03" db="EMBL/GenBank/DDBJ databases">
        <authorList>
            <person name="Wibberg D."/>
        </authorList>
    </citation>
    <scope>NUCLEOTIDE SEQUENCE [LARGE SCALE GENOMIC DNA]</scope>
</reference>
<dbReference type="InterPro" id="IPR051552">
    <property type="entry name" value="HptR"/>
</dbReference>
<evidence type="ECO:0000256" key="5">
    <source>
        <dbReference type="ARBA" id="ARBA00023015"/>
    </source>
</evidence>
<name>A0A0E3WIR0_9BACL</name>
<organism evidence="11 12">
    <name type="scientific">Paenibacillus riograndensis SBR5</name>
    <dbReference type="NCBI Taxonomy" id="1073571"/>
    <lineage>
        <taxon>Bacteria</taxon>
        <taxon>Bacillati</taxon>
        <taxon>Bacillota</taxon>
        <taxon>Bacilli</taxon>
        <taxon>Bacillales</taxon>
        <taxon>Paenibacillaceae</taxon>
        <taxon>Paenibacillus</taxon>
        <taxon>Paenibacillus sonchi group</taxon>
    </lineage>
</organism>
<dbReference type="KEGG" id="pri:PRIO_5071"/>
<dbReference type="GO" id="GO:0000160">
    <property type="term" value="P:phosphorelay signal transduction system"/>
    <property type="evidence" value="ECO:0007669"/>
    <property type="project" value="UniProtKB-KW"/>
</dbReference>
<dbReference type="GO" id="GO:0003700">
    <property type="term" value="F:DNA-binding transcription factor activity"/>
    <property type="evidence" value="ECO:0007669"/>
    <property type="project" value="InterPro"/>
</dbReference>
<dbReference type="InterPro" id="IPR018060">
    <property type="entry name" value="HTH_AraC"/>
</dbReference>
<dbReference type="PROSITE" id="PS01124">
    <property type="entry name" value="HTH_ARAC_FAMILY_2"/>
    <property type="match status" value="1"/>
</dbReference>
<keyword evidence="5" id="KW-0805">Transcription regulation</keyword>
<dbReference type="InterPro" id="IPR009057">
    <property type="entry name" value="Homeodomain-like_sf"/>
</dbReference>
<dbReference type="Pfam" id="PF17853">
    <property type="entry name" value="GGDEF_2"/>
    <property type="match status" value="1"/>
</dbReference>
<dbReference type="InterPro" id="IPR020449">
    <property type="entry name" value="Tscrpt_reg_AraC-type_HTH"/>
</dbReference>
<keyword evidence="7" id="KW-0804">Transcription</keyword>
<dbReference type="Gene3D" id="1.10.10.60">
    <property type="entry name" value="Homeodomain-like"/>
    <property type="match status" value="2"/>
</dbReference>
<evidence type="ECO:0000313" key="12">
    <source>
        <dbReference type="Proteomes" id="UP000033163"/>
    </source>
</evidence>
<dbReference type="PANTHER" id="PTHR42713">
    <property type="entry name" value="HISTIDINE KINASE-RELATED"/>
    <property type="match status" value="1"/>
</dbReference>
<evidence type="ECO:0000256" key="6">
    <source>
        <dbReference type="ARBA" id="ARBA00023125"/>
    </source>
</evidence>
<dbReference type="InterPro" id="IPR001789">
    <property type="entry name" value="Sig_transdc_resp-reg_receiver"/>
</dbReference>
<dbReference type="SUPFAM" id="SSF46689">
    <property type="entry name" value="Homeodomain-like"/>
    <property type="match status" value="2"/>
</dbReference>
<keyword evidence="3 8" id="KW-0597">Phosphoprotein</keyword>
<dbReference type="PRINTS" id="PR00032">
    <property type="entry name" value="HTHARAC"/>
</dbReference>
<gene>
    <name evidence="11" type="ORF">PRIO_5071</name>
</gene>
<dbReference type="CDD" id="cd17536">
    <property type="entry name" value="REC_YesN-like"/>
    <property type="match status" value="1"/>
</dbReference>
<dbReference type="SUPFAM" id="SSF52172">
    <property type="entry name" value="CheY-like"/>
    <property type="match status" value="1"/>
</dbReference>
<dbReference type="SMART" id="SM00342">
    <property type="entry name" value="HTH_ARAC"/>
    <property type="match status" value="1"/>
</dbReference>
<protein>
    <recommendedName>
        <fullName evidence="13">AraC family transcriptional regulator</fullName>
    </recommendedName>
</protein>
<evidence type="ECO:0000256" key="8">
    <source>
        <dbReference type="PROSITE-ProRule" id="PRU00169"/>
    </source>
</evidence>
<keyword evidence="6" id="KW-0238">DNA-binding</keyword>
<dbReference type="HOGENOM" id="CLU_000445_5_0_9"/>
<dbReference type="PANTHER" id="PTHR42713:SF3">
    <property type="entry name" value="TRANSCRIPTIONAL REGULATORY PROTEIN HPTR"/>
    <property type="match status" value="1"/>
</dbReference>
<evidence type="ECO:0000256" key="3">
    <source>
        <dbReference type="ARBA" id="ARBA00022553"/>
    </source>
</evidence>
<keyword evidence="2" id="KW-0963">Cytoplasm</keyword>
<sequence>MQLHALLVDDEDFVLDGLKEAIDWKKYGINIAGAVNNGREALEFLEHSGITIDIVFTDIKMPVMDGFGLTEALKSAEYPCKIIVLTGHEEFEFAKKAIRYGIFDYLLKPVELESIELTIDRLVKVIRTEKEQSQETAEVEHRLNEGLPLIHERLLFSLLNGTYEPELMCYIGVPMDAPYYQAVIGYTGSSNNTWNIEMESVRQSVSAALRSVGNPVSLAYNERGFILLMSYRSTEEAAEAPLILERVSQELQRKRQIGLNFAQGKPCSEPYQIPQSFQEAREMLKHKLFSGNTEGQEGSHGLEDSFESGRTMFPRKEKQRLLNAVYACNREQVIGQLEDLQRQYSTAQHLYPAGYIRKLSAELIMLLSLILYERNESINQLIPGEPEFVTSIQSQNDPKLVFDAVKRLYSLLLDLPVQSEMKKNRQTIRTVLDYINNHLDEEIRLEELAQKVFLTPNYLGSLFKESVGIGFSDYLMKQRMELAKRLLLQPGSRIYEVSQKVGYKNPHYFSKLFKEYAGIKPSQYK</sequence>
<dbReference type="PROSITE" id="PS50110">
    <property type="entry name" value="RESPONSE_REGULATORY"/>
    <property type="match status" value="1"/>
</dbReference>
<comment type="subcellular location">
    <subcellularLocation>
        <location evidence="1">Cytoplasm</location>
    </subcellularLocation>
</comment>
<evidence type="ECO:0000256" key="7">
    <source>
        <dbReference type="ARBA" id="ARBA00023163"/>
    </source>
</evidence>
<dbReference type="GO" id="GO:0043565">
    <property type="term" value="F:sequence-specific DNA binding"/>
    <property type="evidence" value="ECO:0007669"/>
    <property type="project" value="InterPro"/>
</dbReference>
<dbReference type="InterPro" id="IPR011006">
    <property type="entry name" value="CheY-like_superfamily"/>
</dbReference>
<proteinExistence type="predicted"/>
<dbReference type="GO" id="GO:0005737">
    <property type="term" value="C:cytoplasm"/>
    <property type="evidence" value="ECO:0007669"/>
    <property type="project" value="UniProtKB-SubCell"/>
</dbReference>
<evidence type="ECO:0000256" key="1">
    <source>
        <dbReference type="ARBA" id="ARBA00004496"/>
    </source>
</evidence>
<evidence type="ECO:0000259" key="9">
    <source>
        <dbReference type="PROSITE" id="PS01124"/>
    </source>
</evidence>
<dbReference type="PATRIC" id="fig|1073571.4.peg.5448"/>
<dbReference type="PROSITE" id="PS00041">
    <property type="entry name" value="HTH_ARAC_FAMILY_1"/>
    <property type="match status" value="1"/>
</dbReference>
<dbReference type="EMBL" id="LN831776">
    <property type="protein sequence ID" value="CQR57473.1"/>
    <property type="molecule type" value="Genomic_DNA"/>
</dbReference>
<evidence type="ECO:0008006" key="13">
    <source>
        <dbReference type="Google" id="ProtNLM"/>
    </source>
</evidence>
<feature type="domain" description="HTH araC/xylS-type" evidence="9">
    <location>
        <begin position="429"/>
        <end position="525"/>
    </location>
</feature>
<dbReference type="SMART" id="SM00448">
    <property type="entry name" value="REC"/>
    <property type="match status" value="1"/>
</dbReference>
<feature type="modified residue" description="4-aspartylphosphate" evidence="8">
    <location>
        <position position="58"/>
    </location>
</feature>
<accession>A0A0E3WIR0</accession>
<keyword evidence="4" id="KW-0902">Two-component regulatory system</keyword>
<dbReference type="AlphaFoldDB" id="A0A0E3WIR0"/>
<evidence type="ECO:0000256" key="4">
    <source>
        <dbReference type="ARBA" id="ARBA00023012"/>
    </source>
</evidence>
<feature type="domain" description="Response regulatory" evidence="10">
    <location>
        <begin position="4"/>
        <end position="123"/>
    </location>
</feature>
<dbReference type="Pfam" id="PF12833">
    <property type="entry name" value="HTH_18"/>
    <property type="match status" value="1"/>
</dbReference>
<evidence type="ECO:0000256" key="2">
    <source>
        <dbReference type="ARBA" id="ARBA00022490"/>
    </source>
</evidence>
<dbReference type="RefSeq" id="WP_020430810.1">
    <property type="nucleotide sequence ID" value="NZ_AGBD01001128.1"/>
</dbReference>
<dbReference type="InterPro" id="IPR018062">
    <property type="entry name" value="HTH_AraC-typ_CS"/>
</dbReference>
<dbReference type="Gene3D" id="3.40.50.2300">
    <property type="match status" value="1"/>
</dbReference>
<dbReference type="Pfam" id="PF00072">
    <property type="entry name" value="Response_reg"/>
    <property type="match status" value="1"/>
</dbReference>
<evidence type="ECO:0000313" key="11">
    <source>
        <dbReference type="EMBL" id="CQR57473.1"/>
    </source>
</evidence>
<dbReference type="InterPro" id="IPR041522">
    <property type="entry name" value="CdaR_GGDEF"/>
</dbReference>
<dbReference type="Proteomes" id="UP000033163">
    <property type="component" value="Chromosome I"/>
</dbReference>